<dbReference type="InterPro" id="IPR045865">
    <property type="entry name" value="ACT-like_dom_sf"/>
</dbReference>
<evidence type="ECO:0000313" key="12">
    <source>
        <dbReference type="EMBL" id="NEK94575.1"/>
    </source>
</evidence>
<keyword evidence="9" id="KW-0028">Amino-acid biosynthesis</keyword>
<dbReference type="Gene3D" id="3.40.1160.10">
    <property type="entry name" value="Acetylglutamate kinase-like"/>
    <property type="match status" value="1"/>
</dbReference>
<evidence type="ECO:0000256" key="10">
    <source>
        <dbReference type="ARBA" id="ARBA00047872"/>
    </source>
</evidence>
<dbReference type="Proteomes" id="UP000471152">
    <property type="component" value="Unassembled WGS sequence"/>
</dbReference>
<evidence type="ECO:0000256" key="3">
    <source>
        <dbReference type="ARBA" id="ARBA00010122"/>
    </source>
</evidence>
<dbReference type="PROSITE" id="PS51671">
    <property type="entry name" value="ACT"/>
    <property type="match status" value="2"/>
</dbReference>
<name>A0A6P0H8I4_9ACTN</name>
<dbReference type="InterPro" id="IPR036393">
    <property type="entry name" value="AceGlu_kinase-like_sf"/>
</dbReference>
<dbReference type="Gene3D" id="3.30.2130.10">
    <property type="entry name" value="VC0802-like"/>
    <property type="match status" value="1"/>
</dbReference>
<dbReference type="GO" id="GO:0009089">
    <property type="term" value="P:lysine biosynthetic process via diaminopimelate"/>
    <property type="evidence" value="ECO:0007669"/>
    <property type="project" value="TreeGrafter"/>
</dbReference>
<organism evidence="13 15">
    <name type="scientific">Modestobacter muralis</name>
    <dbReference type="NCBI Taxonomy" id="1608614"/>
    <lineage>
        <taxon>Bacteria</taxon>
        <taxon>Bacillati</taxon>
        <taxon>Actinomycetota</taxon>
        <taxon>Actinomycetes</taxon>
        <taxon>Geodermatophilales</taxon>
        <taxon>Geodermatophilaceae</taxon>
        <taxon>Modestobacter</taxon>
    </lineage>
</organism>
<reference evidence="12 14" key="1">
    <citation type="submission" date="2020-01" db="EMBL/GenBank/DDBJ databases">
        <title>the WGS Modestobacter muralis CPCC 204518.</title>
        <authorList>
            <person name="Jiang Z."/>
        </authorList>
    </citation>
    <scope>NUCLEOTIDE SEQUENCE [LARGE SCALE GENOMIC DNA]</scope>
    <source>
        <strain evidence="12 14">DSM 100205</strain>
    </source>
</reference>
<feature type="domain" description="ACT" evidence="11">
    <location>
        <begin position="74"/>
        <end position="146"/>
    </location>
</feature>
<keyword evidence="14" id="KW-1185">Reference proteome</keyword>
<dbReference type="SUPFAM" id="SSF55021">
    <property type="entry name" value="ACT-like"/>
    <property type="match status" value="2"/>
</dbReference>
<dbReference type="EMBL" id="JAAGWH010000027">
    <property type="protein sequence ID" value="NEK94575.1"/>
    <property type="molecule type" value="Genomic_DNA"/>
</dbReference>
<dbReference type="GO" id="GO:0005524">
    <property type="term" value="F:ATP binding"/>
    <property type="evidence" value="ECO:0007669"/>
    <property type="project" value="UniProtKB-KW"/>
</dbReference>
<dbReference type="PANTHER" id="PTHR21499:SF3">
    <property type="entry name" value="ASPARTOKINASE"/>
    <property type="match status" value="1"/>
</dbReference>
<dbReference type="EMBL" id="JAAGWB010000029">
    <property type="protein sequence ID" value="NEN51463.1"/>
    <property type="molecule type" value="Genomic_DNA"/>
</dbReference>
<dbReference type="CDD" id="cd04923">
    <property type="entry name" value="ACT_AK-LysC-DapG-like_2"/>
    <property type="match status" value="1"/>
</dbReference>
<dbReference type="Proteomes" id="UP000468828">
    <property type="component" value="Unassembled WGS sequence"/>
</dbReference>
<evidence type="ECO:0000256" key="7">
    <source>
        <dbReference type="ARBA" id="ARBA00022777"/>
    </source>
</evidence>
<comment type="pathway">
    <text evidence="2">Amino-acid biosynthesis; L-threonine biosynthesis; L-threonine from L-aspartate: step 1/5.</text>
</comment>
<dbReference type="CDD" id="cd04913">
    <property type="entry name" value="ACT_AKii-LysC-BS-like_1"/>
    <property type="match status" value="1"/>
</dbReference>
<dbReference type="EC" id="2.7.2.4" evidence="4"/>
<evidence type="ECO:0000256" key="1">
    <source>
        <dbReference type="ARBA" id="ARBA00004986"/>
    </source>
</evidence>
<keyword evidence="7 13" id="KW-0418">Kinase</keyword>
<dbReference type="AlphaFoldDB" id="A0A6P0H8I4"/>
<sequence>DTITYEEMLEMAASGAKVLMLRCVEYARRYGIPVHVRSSYSQLPGTIVAGSMEDLTVEQAIITGVAHDRSEGKITVSGVPDRPGEAAQIFRVLADAEINIDMIVQNVSTEAKLTDISFTLPKSDGPAALAALERVKHTVGYTGVSFDQHIGKVSLVGAGMRSHPGVSAKFFGALADAGVNLELISTSEIRISVVCRDTEVDVAVRAVHDAFDLGSDVEAVVYGGTGR</sequence>
<dbReference type="UniPathway" id="UPA00050">
    <property type="reaction ID" value="UER00461"/>
</dbReference>
<evidence type="ECO:0000259" key="11">
    <source>
        <dbReference type="PROSITE" id="PS51671"/>
    </source>
</evidence>
<dbReference type="GO" id="GO:0005829">
    <property type="term" value="C:cytosol"/>
    <property type="evidence" value="ECO:0007669"/>
    <property type="project" value="TreeGrafter"/>
</dbReference>
<dbReference type="GO" id="GO:0004072">
    <property type="term" value="F:aspartate kinase activity"/>
    <property type="evidence" value="ECO:0007669"/>
    <property type="project" value="UniProtKB-EC"/>
</dbReference>
<dbReference type="SUPFAM" id="SSF53633">
    <property type="entry name" value="Carbamate kinase-like"/>
    <property type="match status" value="1"/>
</dbReference>
<comment type="pathway">
    <text evidence="1">Amino-acid biosynthesis; L-methionine biosynthesis via de novo pathway; L-homoserine from L-aspartate: step 1/3.</text>
</comment>
<evidence type="ECO:0000256" key="9">
    <source>
        <dbReference type="ARBA" id="ARBA00023154"/>
    </source>
</evidence>
<keyword evidence="5" id="KW-0808">Transferase</keyword>
<evidence type="ECO:0000256" key="2">
    <source>
        <dbReference type="ARBA" id="ARBA00005139"/>
    </source>
</evidence>
<comment type="similarity">
    <text evidence="3">Belongs to the aspartokinase family.</text>
</comment>
<feature type="domain" description="ACT" evidence="11">
    <location>
        <begin position="155"/>
        <end position="227"/>
    </location>
</feature>
<dbReference type="FunFam" id="3.30.2130.10:FF:000002">
    <property type="entry name" value="Aspartokinase"/>
    <property type="match status" value="1"/>
</dbReference>
<dbReference type="InterPro" id="IPR054352">
    <property type="entry name" value="ACT_Aspartokinase"/>
</dbReference>
<evidence type="ECO:0000256" key="8">
    <source>
        <dbReference type="ARBA" id="ARBA00022840"/>
    </source>
</evidence>
<dbReference type="GO" id="GO:0009088">
    <property type="term" value="P:threonine biosynthetic process"/>
    <property type="evidence" value="ECO:0007669"/>
    <property type="project" value="UniProtKB-UniPathway"/>
</dbReference>
<gene>
    <name evidence="13" type="ORF">G3R41_11050</name>
    <name evidence="12" type="ORF">GCU67_10395</name>
</gene>
<evidence type="ECO:0000313" key="13">
    <source>
        <dbReference type="EMBL" id="NEN51463.1"/>
    </source>
</evidence>
<keyword evidence="6" id="KW-0547">Nucleotide-binding</keyword>
<dbReference type="Pfam" id="PF22468">
    <property type="entry name" value="ACT_9"/>
    <property type="match status" value="2"/>
</dbReference>
<keyword evidence="9" id="KW-0457">Lysine biosynthesis</keyword>
<dbReference type="UniPathway" id="UPA00051">
    <property type="reaction ID" value="UER00462"/>
</dbReference>
<comment type="caution">
    <text evidence="13">The sequence shown here is derived from an EMBL/GenBank/DDBJ whole genome shotgun (WGS) entry which is preliminary data.</text>
</comment>
<dbReference type="PANTHER" id="PTHR21499">
    <property type="entry name" value="ASPARTATE KINASE"/>
    <property type="match status" value="1"/>
</dbReference>
<dbReference type="RefSeq" id="WP_163611154.1">
    <property type="nucleotide sequence ID" value="NZ_JAAGWB010000029.1"/>
</dbReference>
<comment type="catalytic activity">
    <reaction evidence="10">
        <text>L-aspartate + ATP = 4-phospho-L-aspartate + ADP</text>
        <dbReference type="Rhea" id="RHEA:23776"/>
        <dbReference type="ChEBI" id="CHEBI:29991"/>
        <dbReference type="ChEBI" id="CHEBI:30616"/>
        <dbReference type="ChEBI" id="CHEBI:57535"/>
        <dbReference type="ChEBI" id="CHEBI:456216"/>
        <dbReference type="EC" id="2.7.2.4"/>
    </reaction>
</comment>
<evidence type="ECO:0000313" key="15">
    <source>
        <dbReference type="Proteomes" id="UP000471152"/>
    </source>
</evidence>
<reference evidence="13 15" key="2">
    <citation type="submission" date="2020-02" db="EMBL/GenBank/DDBJ databases">
        <title>The WGS of Modestobacter muralis DSM 100205.</title>
        <authorList>
            <person name="Jiang Z."/>
        </authorList>
    </citation>
    <scope>NUCLEOTIDE SEQUENCE [LARGE SCALE GENOMIC DNA]</scope>
    <source>
        <strain evidence="13 15">DSM 100205</strain>
    </source>
</reference>
<evidence type="ECO:0000256" key="6">
    <source>
        <dbReference type="ARBA" id="ARBA00022741"/>
    </source>
</evidence>
<keyword evidence="8" id="KW-0067">ATP-binding</keyword>
<accession>A0A6P0H8I4</accession>
<protein>
    <recommendedName>
        <fullName evidence="4">aspartate kinase</fullName>
        <ecNumber evidence="4">2.7.2.4</ecNumber>
    </recommendedName>
</protein>
<dbReference type="InterPro" id="IPR002912">
    <property type="entry name" value="ACT_dom"/>
</dbReference>
<evidence type="ECO:0000256" key="4">
    <source>
        <dbReference type="ARBA" id="ARBA00013059"/>
    </source>
</evidence>
<evidence type="ECO:0000313" key="14">
    <source>
        <dbReference type="Proteomes" id="UP000468828"/>
    </source>
</evidence>
<evidence type="ECO:0000256" key="5">
    <source>
        <dbReference type="ARBA" id="ARBA00022679"/>
    </source>
</evidence>
<proteinExistence type="inferred from homology"/>
<feature type="non-terminal residue" evidence="13">
    <location>
        <position position="1"/>
    </location>
</feature>
<dbReference type="GO" id="GO:0009090">
    <property type="term" value="P:homoserine biosynthetic process"/>
    <property type="evidence" value="ECO:0007669"/>
    <property type="project" value="TreeGrafter"/>
</dbReference>